<dbReference type="PANTHER" id="PTHR36923:SF3">
    <property type="entry name" value="FERREDOXIN"/>
    <property type="match status" value="1"/>
</dbReference>
<evidence type="ECO:0000256" key="4">
    <source>
        <dbReference type="ARBA" id="ARBA00022982"/>
    </source>
</evidence>
<evidence type="ECO:0000256" key="5">
    <source>
        <dbReference type="ARBA" id="ARBA00023004"/>
    </source>
</evidence>
<keyword evidence="3 8" id="KW-0479">Metal-binding</keyword>
<dbReference type="PRINTS" id="PR00352">
    <property type="entry name" value="3FE4SFRDOXIN"/>
</dbReference>
<keyword evidence="2 8" id="KW-0813">Transport</keyword>
<dbReference type="GO" id="GO:0051538">
    <property type="term" value="F:3 iron, 4 sulfur cluster binding"/>
    <property type="evidence" value="ECO:0007669"/>
    <property type="project" value="UniProtKB-KW"/>
</dbReference>
<dbReference type="SUPFAM" id="SSF54862">
    <property type="entry name" value="4Fe-4S ferredoxins"/>
    <property type="match status" value="1"/>
</dbReference>
<comment type="cofactor">
    <cofactor evidence="1">
        <name>[3Fe-4S] cluster</name>
        <dbReference type="ChEBI" id="CHEBI:21137"/>
    </cofactor>
</comment>
<evidence type="ECO:0000313" key="11">
    <source>
        <dbReference type="Proteomes" id="UP000266677"/>
    </source>
</evidence>
<dbReference type="GO" id="GO:0005506">
    <property type="term" value="F:iron ion binding"/>
    <property type="evidence" value="ECO:0007669"/>
    <property type="project" value="UniProtKB-UniRule"/>
</dbReference>
<dbReference type="Pfam" id="PF13370">
    <property type="entry name" value="Fer4_13"/>
    <property type="match status" value="1"/>
</dbReference>
<dbReference type="OrthoDB" id="3215519at2"/>
<dbReference type="InterPro" id="IPR017896">
    <property type="entry name" value="4Fe4S_Fe-S-bd"/>
</dbReference>
<dbReference type="Gene3D" id="3.30.70.20">
    <property type="match status" value="1"/>
</dbReference>
<keyword evidence="6 8" id="KW-0411">Iron-sulfur</keyword>
<dbReference type="InterPro" id="IPR001080">
    <property type="entry name" value="3Fe4S_ferredoxin"/>
</dbReference>
<proteinExistence type="predicted"/>
<evidence type="ECO:0000256" key="7">
    <source>
        <dbReference type="ARBA" id="ARBA00023291"/>
    </source>
</evidence>
<evidence type="ECO:0000256" key="1">
    <source>
        <dbReference type="ARBA" id="ARBA00001927"/>
    </source>
</evidence>
<evidence type="ECO:0000256" key="3">
    <source>
        <dbReference type="ARBA" id="ARBA00022723"/>
    </source>
</evidence>
<gene>
    <name evidence="10" type="ORF">D5S18_13615</name>
</gene>
<sequence length="64" mass="6820">MRITVDRTRCIGSGMCALTVPEVFDQDEVEGKALVLDPNPAPDRHGPVREAEITCPAAAITVAD</sequence>
<accession>A0A3A4K5E7</accession>
<dbReference type="RefSeq" id="WP_120040850.1">
    <property type="nucleotide sequence ID" value="NZ_QZFU01000017.1"/>
</dbReference>
<name>A0A3A4K5E7_9NOCA</name>
<evidence type="ECO:0000256" key="6">
    <source>
        <dbReference type="ARBA" id="ARBA00023014"/>
    </source>
</evidence>
<keyword evidence="7" id="KW-0003">3Fe-4S</keyword>
<dbReference type="EMBL" id="QZFU01000017">
    <property type="protein sequence ID" value="RJO75811.1"/>
    <property type="molecule type" value="Genomic_DNA"/>
</dbReference>
<organism evidence="10 11">
    <name type="scientific">Nocardia panacis</name>
    <dbReference type="NCBI Taxonomy" id="2340916"/>
    <lineage>
        <taxon>Bacteria</taxon>
        <taxon>Bacillati</taxon>
        <taxon>Actinomycetota</taxon>
        <taxon>Actinomycetes</taxon>
        <taxon>Mycobacteriales</taxon>
        <taxon>Nocardiaceae</taxon>
        <taxon>Nocardia</taxon>
    </lineage>
</organism>
<dbReference type="PROSITE" id="PS51379">
    <property type="entry name" value="4FE4S_FER_2"/>
    <property type="match status" value="1"/>
</dbReference>
<evidence type="ECO:0000256" key="2">
    <source>
        <dbReference type="ARBA" id="ARBA00022448"/>
    </source>
</evidence>
<comment type="function">
    <text evidence="8">Ferredoxins are iron-sulfur proteins that transfer electrons in a wide variety of metabolic reactions.</text>
</comment>
<evidence type="ECO:0000313" key="10">
    <source>
        <dbReference type="EMBL" id="RJO75811.1"/>
    </source>
</evidence>
<protein>
    <recommendedName>
        <fullName evidence="8">Ferredoxin</fullName>
    </recommendedName>
</protein>
<dbReference type="InterPro" id="IPR051269">
    <property type="entry name" value="Fe-S_cluster_ET"/>
</dbReference>
<dbReference type="Proteomes" id="UP000266677">
    <property type="component" value="Unassembled WGS sequence"/>
</dbReference>
<evidence type="ECO:0000256" key="8">
    <source>
        <dbReference type="RuleBase" id="RU368020"/>
    </source>
</evidence>
<feature type="domain" description="4Fe-4S ferredoxin-type" evidence="9">
    <location>
        <begin position="1"/>
        <end position="29"/>
    </location>
</feature>
<reference evidence="10 11" key="1">
    <citation type="submission" date="2018-09" db="EMBL/GenBank/DDBJ databases">
        <title>YIM PH21274 draft genome.</title>
        <authorList>
            <person name="Miao C."/>
        </authorList>
    </citation>
    <scope>NUCLEOTIDE SEQUENCE [LARGE SCALE GENOMIC DNA]</scope>
    <source>
        <strain evidence="10 11">YIM PH 21724</strain>
    </source>
</reference>
<keyword evidence="4 8" id="KW-0249">Electron transport</keyword>
<dbReference type="PANTHER" id="PTHR36923">
    <property type="entry name" value="FERREDOXIN"/>
    <property type="match status" value="1"/>
</dbReference>
<dbReference type="AlphaFoldDB" id="A0A3A4K5E7"/>
<keyword evidence="5 8" id="KW-0408">Iron</keyword>
<evidence type="ECO:0000259" key="9">
    <source>
        <dbReference type="PROSITE" id="PS51379"/>
    </source>
</evidence>
<keyword evidence="11" id="KW-1185">Reference proteome</keyword>
<dbReference type="GO" id="GO:0009055">
    <property type="term" value="F:electron transfer activity"/>
    <property type="evidence" value="ECO:0007669"/>
    <property type="project" value="UniProtKB-UniRule"/>
</dbReference>
<comment type="caution">
    <text evidence="10">The sequence shown here is derived from an EMBL/GenBank/DDBJ whole genome shotgun (WGS) entry which is preliminary data.</text>
</comment>